<comment type="caution">
    <text evidence="2">The sequence shown here is derived from an EMBL/GenBank/DDBJ whole genome shotgun (WGS) entry which is preliminary data.</text>
</comment>
<name>A0ABR3R5Q4_9PLEO</name>
<accession>A0ABR3R5Q4</accession>
<evidence type="ECO:0000256" key="1">
    <source>
        <dbReference type="SAM" id="MobiDB-lite"/>
    </source>
</evidence>
<evidence type="ECO:0000313" key="2">
    <source>
        <dbReference type="EMBL" id="KAL1599746.1"/>
    </source>
</evidence>
<sequence length="300" mass="33304">MGFDDATWRMRLGTVEGGHHAWTRMGPHSSTSRKGTLRCYIDVMSKDNESVAVKPPEGQAKERPRWSQQHVVATLDIFRDSAKKATDTAMDGAKRVYAAHFKPMIPVNLMHQISFADINEWMTATRTPIKVDGYGLLTEENIQSLKTWKEETTSGGKKRKSSVLPKDGAAKRTKIRSSGQSPNNGDTKETPQSLPTGQSDEAILDALLTGRLGQEHTDWAHAATLLSAYLSRSSGLPLQVGEDFTKTVYEQLIYNGKPIKENPHILQLAEDVMLATGNPRLLSPWFPEEIASMRDSCQVQ</sequence>
<keyword evidence="3" id="KW-1185">Reference proteome</keyword>
<dbReference type="Proteomes" id="UP001521785">
    <property type="component" value="Unassembled WGS sequence"/>
</dbReference>
<evidence type="ECO:0000313" key="3">
    <source>
        <dbReference type="Proteomes" id="UP001521785"/>
    </source>
</evidence>
<reference evidence="2 3" key="1">
    <citation type="submission" date="2024-02" db="EMBL/GenBank/DDBJ databases">
        <title>De novo assembly and annotation of 12 fungi associated with fruit tree decline syndrome in Ontario, Canada.</title>
        <authorList>
            <person name="Sulman M."/>
            <person name="Ellouze W."/>
            <person name="Ilyukhin E."/>
        </authorList>
    </citation>
    <scope>NUCLEOTIDE SEQUENCE [LARGE SCALE GENOMIC DNA]</scope>
    <source>
        <strain evidence="2 3">M42-189</strain>
    </source>
</reference>
<dbReference type="EMBL" id="JAKJXO020000010">
    <property type="protein sequence ID" value="KAL1599746.1"/>
    <property type="molecule type" value="Genomic_DNA"/>
</dbReference>
<feature type="compositionally biased region" description="Polar residues" evidence="1">
    <location>
        <begin position="176"/>
        <end position="198"/>
    </location>
</feature>
<feature type="region of interest" description="Disordered" evidence="1">
    <location>
        <begin position="148"/>
        <end position="198"/>
    </location>
</feature>
<proteinExistence type="predicted"/>
<organism evidence="2 3">
    <name type="scientific">Paraconiothyrium brasiliense</name>
    <dbReference type="NCBI Taxonomy" id="300254"/>
    <lineage>
        <taxon>Eukaryota</taxon>
        <taxon>Fungi</taxon>
        <taxon>Dikarya</taxon>
        <taxon>Ascomycota</taxon>
        <taxon>Pezizomycotina</taxon>
        <taxon>Dothideomycetes</taxon>
        <taxon>Pleosporomycetidae</taxon>
        <taxon>Pleosporales</taxon>
        <taxon>Massarineae</taxon>
        <taxon>Didymosphaeriaceae</taxon>
        <taxon>Paraconiothyrium</taxon>
    </lineage>
</organism>
<protein>
    <submittedName>
        <fullName evidence="2">Uncharacterized protein</fullName>
    </submittedName>
</protein>
<gene>
    <name evidence="2" type="ORF">SLS60_007550</name>
</gene>